<protein>
    <submittedName>
        <fullName evidence="1">Uncharacterized protein</fullName>
    </submittedName>
</protein>
<reference evidence="1 2" key="1">
    <citation type="journal article" date="2017" name="Poromechanics V (2013)">
        <title>Genomic Characterization of the Arsenic-Tolerant Actinobacterium, &lt;i&gt;Rhodococcus erythropolis&lt;/i&gt; S43.</title>
        <authorList>
            <person name="Retamal-Morales G."/>
            <person name="Mehnert M."/>
            <person name="Schwabe R."/>
            <person name="Tischler D."/>
            <person name="Schloemann M."/>
            <person name="Levican G.J."/>
        </authorList>
    </citation>
    <scope>NUCLEOTIDE SEQUENCE [LARGE SCALE GENOMIC DNA]</scope>
    <source>
        <strain evidence="1 2">S43</strain>
    </source>
</reference>
<dbReference type="RefSeq" id="WP_042953505.1">
    <property type="nucleotide sequence ID" value="NZ_CP070871.1"/>
</dbReference>
<dbReference type="Proteomes" id="UP000325576">
    <property type="component" value="Unassembled WGS sequence"/>
</dbReference>
<name>A0A0C3A2J0_RHOER</name>
<accession>A0A0C3A2J0</accession>
<proteinExistence type="predicted"/>
<dbReference type="EMBL" id="MRBO01000211">
    <property type="protein sequence ID" value="KAB2586342.1"/>
    <property type="molecule type" value="Genomic_DNA"/>
</dbReference>
<sequence>MINTDHWTERWPDHPVIRTFDEPRAVKVDIGRALPLGRGGASRADHVSMRVKTSALYMSGYLDGALKFWAKMHDGQWLAGVTVRVTDAGGTNLVEIDLLVTADAVTEVPATS</sequence>
<organism evidence="1 2">
    <name type="scientific">Rhodococcus erythropolis</name>
    <name type="common">Arthrobacter picolinophilus</name>
    <dbReference type="NCBI Taxonomy" id="1833"/>
    <lineage>
        <taxon>Bacteria</taxon>
        <taxon>Bacillati</taxon>
        <taxon>Actinomycetota</taxon>
        <taxon>Actinomycetes</taxon>
        <taxon>Mycobacteriales</taxon>
        <taxon>Nocardiaceae</taxon>
        <taxon>Rhodococcus</taxon>
        <taxon>Rhodococcus erythropolis group</taxon>
    </lineage>
</organism>
<evidence type="ECO:0000313" key="2">
    <source>
        <dbReference type="Proteomes" id="UP000325576"/>
    </source>
</evidence>
<comment type="caution">
    <text evidence="1">The sequence shown here is derived from an EMBL/GenBank/DDBJ whole genome shotgun (WGS) entry which is preliminary data.</text>
</comment>
<evidence type="ECO:0000313" key="1">
    <source>
        <dbReference type="EMBL" id="KAB2586342.1"/>
    </source>
</evidence>
<dbReference type="AlphaFoldDB" id="A0A0C3A2J0"/>
<gene>
    <name evidence="1" type="ORF">BS297_05765</name>
</gene>